<dbReference type="AlphaFoldDB" id="W6MK81"/>
<dbReference type="EMBL" id="HG793127">
    <property type="protein sequence ID" value="CDK26751.1"/>
    <property type="molecule type" value="Genomic_DNA"/>
</dbReference>
<name>W6MK81_9ASCO</name>
<evidence type="ECO:0000313" key="1">
    <source>
        <dbReference type="EMBL" id="CDK26751.1"/>
    </source>
</evidence>
<organism evidence="1 2">
    <name type="scientific">Kuraishia capsulata CBS 1993</name>
    <dbReference type="NCBI Taxonomy" id="1382522"/>
    <lineage>
        <taxon>Eukaryota</taxon>
        <taxon>Fungi</taxon>
        <taxon>Dikarya</taxon>
        <taxon>Ascomycota</taxon>
        <taxon>Saccharomycotina</taxon>
        <taxon>Pichiomycetes</taxon>
        <taxon>Pichiales</taxon>
        <taxon>Pichiaceae</taxon>
        <taxon>Kuraishia</taxon>
    </lineage>
</organism>
<accession>W6MK81</accession>
<reference evidence="1" key="2">
    <citation type="submission" date="2014-02" db="EMBL/GenBank/DDBJ databases">
        <title>Complete DNA sequence of /Kuraishia capsulata/ illustrates novel genomic features among budding yeasts (/Saccharomycotina/).</title>
        <authorList>
            <person name="Morales L."/>
            <person name="Noel B."/>
            <person name="Porcel B."/>
            <person name="Marcet-Houben M."/>
            <person name="Hullo M-F."/>
            <person name="Sacerdot C."/>
            <person name="Tekaia F."/>
            <person name="Leh-Louis V."/>
            <person name="Despons L."/>
            <person name="Khanna V."/>
            <person name="Aury J-M."/>
            <person name="Barbe V."/>
            <person name="Couloux A."/>
            <person name="Labadie K."/>
            <person name="Pelletier E."/>
            <person name="Souciet J-L."/>
            <person name="Boekhout T."/>
            <person name="Gabaldon T."/>
            <person name="Wincker P."/>
            <person name="Dujon B."/>
        </authorList>
    </citation>
    <scope>NUCLEOTIDE SEQUENCE</scope>
    <source>
        <strain evidence="1">CBS 1993</strain>
    </source>
</reference>
<sequence length="29" mass="3369">MKLKIATSDPDLLRGMRAILTLLLLFDFY</sequence>
<proteinExistence type="predicted"/>
<dbReference type="RefSeq" id="XP_022458751.1">
    <property type="nucleotide sequence ID" value="XM_022603002.1"/>
</dbReference>
<protein>
    <submittedName>
        <fullName evidence="1">Uncharacterized protein</fullName>
    </submittedName>
</protein>
<evidence type="ECO:0000313" key="2">
    <source>
        <dbReference type="Proteomes" id="UP000019384"/>
    </source>
</evidence>
<reference evidence="1" key="1">
    <citation type="submission" date="2013-12" db="EMBL/GenBank/DDBJ databases">
        <authorList>
            <person name="Genoscope - CEA"/>
        </authorList>
    </citation>
    <scope>NUCLEOTIDE SEQUENCE</scope>
    <source>
        <strain evidence="1">CBS 1993</strain>
    </source>
</reference>
<dbReference type="GeneID" id="34520139"/>
<gene>
    <name evidence="1" type="ORF">KUCA_T00002725001</name>
</gene>
<keyword evidence="2" id="KW-1185">Reference proteome</keyword>
<dbReference type="Proteomes" id="UP000019384">
    <property type="component" value="Unassembled WGS sequence"/>
</dbReference>
<dbReference type="HOGENOM" id="CLU_3410692_0_0_1"/>